<evidence type="ECO:0000313" key="2">
    <source>
        <dbReference type="EMBL" id="UTO17895.1"/>
    </source>
</evidence>
<dbReference type="Pfam" id="PF12306">
    <property type="entry name" value="PixA"/>
    <property type="match status" value="1"/>
</dbReference>
<evidence type="ECO:0000256" key="1">
    <source>
        <dbReference type="SAM" id="MobiDB-lite"/>
    </source>
</evidence>
<proteinExistence type="predicted"/>
<dbReference type="RefSeq" id="WP_054615887.1">
    <property type="nucleotide sequence ID" value="NZ_CP101125.1"/>
</dbReference>
<name>A0ABY5ESY6_9PSED</name>
<dbReference type="EMBL" id="CP101125">
    <property type="protein sequence ID" value="UTO17895.1"/>
    <property type="molecule type" value="Genomic_DNA"/>
</dbReference>
<keyword evidence="3" id="KW-1185">Reference proteome</keyword>
<accession>A0ABY5ESY6</accession>
<feature type="region of interest" description="Disordered" evidence="1">
    <location>
        <begin position="110"/>
        <end position="131"/>
    </location>
</feature>
<reference evidence="2" key="1">
    <citation type="submission" date="2022-07" db="EMBL/GenBank/DDBJ databases">
        <title>Pseudomonas nunamit sp. nov. an antifungal species isolated from Greenland.</title>
        <authorList>
            <person name="Ntana F."/>
            <person name="Hennessy R.C."/>
            <person name="Zervas A."/>
            <person name="Stougaard P."/>
        </authorList>
    </citation>
    <scope>NUCLEOTIDE SEQUENCE</scope>
    <source>
        <strain evidence="2">In5</strain>
    </source>
</reference>
<dbReference type="InterPro" id="IPR038712">
    <property type="entry name" value="PixA-like_sf"/>
</dbReference>
<gene>
    <name evidence="2" type="ORF">NK667_20485</name>
</gene>
<sequence length="183" mass="19567">MTSEPIKSPSSSVATANNVLLVVDAESLLAKYPTPSLDAENPTTISDEFIYIASGTDTVKNDSKLTLTTSNGKTFHIRGRTVSLIAEHNVVFYNMTVGDSQVLSPPKLQVSSGLTVPAPDPENPTQPGSHLADDHYWECTHLNPGVAACELSFMLVNQSCEVVGYFSWEVQVTLSAGLPGLKS</sequence>
<evidence type="ECO:0000313" key="3">
    <source>
        <dbReference type="Proteomes" id="UP001059607"/>
    </source>
</evidence>
<dbReference type="Gene3D" id="2.60.40.3910">
    <property type="entry name" value="Inclusion body protein"/>
    <property type="match status" value="1"/>
</dbReference>
<organism evidence="2 3">
    <name type="scientific">Pseudomonas nunensis</name>
    <dbReference type="NCBI Taxonomy" id="2961896"/>
    <lineage>
        <taxon>Bacteria</taxon>
        <taxon>Pseudomonadati</taxon>
        <taxon>Pseudomonadota</taxon>
        <taxon>Gammaproteobacteria</taxon>
        <taxon>Pseudomonadales</taxon>
        <taxon>Pseudomonadaceae</taxon>
        <taxon>Pseudomonas</taxon>
    </lineage>
</organism>
<protein>
    <submittedName>
        <fullName evidence="2">Inclusion body family protein</fullName>
    </submittedName>
</protein>
<dbReference type="InterPro" id="IPR021087">
    <property type="entry name" value="Uncharacterised_PixA/AidA"/>
</dbReference>
<dbReference type="Proteomes" id="UP001059607">
    <property type="component" value="Chromosome"/>
</dbReference>